<protein>
    <submittedName>
        <fullName evidence="1">Uncharacterized protein</fullName>
    </submittedName>
</protein>
<keyword evidence="2" id="KW-1185">Reference proteome</keyword>
<dbReference type="Proteomes" id="UP001054252">
    <property type="component" value="Unassembled WGS sequence"/>
</dbReference>
<dbReference type="AlphaFoldDB" id="A0AAV5JLQ3"/>
<sequence length="193" mass="21316">MKKMKKKSPIVTLKQFIFTVAPLIDVEKETEISASISSWASRNLDGSQRGVPQFSVCSELCVVSFSVTVEIGDDEFPLFLAMQFGTHDVAVLKLNMADSGALGQGVVYWLKDSLITVAFDNIQEEDLNSPLHLEKESNGGWCVNNFGASSCKLENTSFELVITYEAALSLQIASWMALLKETIFNFLQLSTEC</sequence>
<dbReference type="Gene3D" id="2.40.30.270">
    <property type="match status" value="1"/>
</dbReference>
<proteinExistence type="predicted"/>
<accession>A0AAV5JLQ3</accession>
<organism evidence="1 2">
    <name type="scientific">Rubroshorea leprosula</name>
    <dbReference type="NCBI Taxonomy" id="152421"/>
    <lineage>
        <taxon>Eukaryota</taxon>
        <taxon>Viridiplantae</taxon>
        <taxon>Streptophyta</taxon>
        <taxon>Embryophyta</taxon>
        <taxon>Tracheophyta</taxon>
        <taxon>Spermatophyta</taxon>
        <taxon>Magnoliopsida</taxon>
        <taxon>eudicotyledons</taxon>
        <taxon>Gunneridae</taxon>
        <taxon>Pentapetalae</taxon>
        <taxon>rosids</taxon>
        <taxon>malvids</taxon>
        <taxon>Malvales</taxon>
        <taxon>Dipterocarpaceae</taxon>
        <taxon>Rubroshorea</taxon>
    </lineage>
</organism>
<gene>
    <name evidence="1" type="ORF">SLEP1_g24672</name>
</gene>
<reference evidence="1 2" key="1">
    <citation type="journal article" date="2021" name="Commun. Biol.">
        <title>The genome of Shorea leprosula (Dipterocarpaceae) highlights the ecological relevance of drought in aseasonal tropical rainforests.</title>
        <authorList>
            <person name="Ng K.K.S."/>
            <person name="Kobayashi M.J."/>
            <person name="Fawcett J.A."/>
            <person name="Hatakeyama M."/>
            <person name="Paape T."/>
            <person name="Ng C.H."/>
            <person name="Ang C.C."/>
            <person name="Tnah L.H."/>
            <person name="Lee C.T."/>
            <person name="Nishiyama T."/>
            <person name="Sese J."/>
            <person name="O'Brien M.J."/>
            <person name="Copetti D."/>
            <person name="Mohd Noor M.I."/>
            <person name="Ong R.C."/>
            <person name="Putra M."/>
            <person name="Sireger I.Z."/>
            <person name="Indrioko S."/>
            <person name="Kosugi Y."/>
            <person name="Izuno A."/>
            <person name="Isagi Y."/>
            <person name="Lee S.L."/>
            <person name="Shimizu K.K."/>
        </authorList>
    </citation>
    <scope>NUCLEOTIDE SEQUENCE [LARGE SCALE GENOMIC DNA]</scope>
    <source>
        <strain evidence="1">214</strain>
    </source>
</reference>
<name>A0AAV5JLQ3_9ROSI</name>
<evidence type="ECO:0000313" key="2">
    <source>
        <dbReference type="Proteomes" id="UP001054252"/>
    </source>
</evidence>
<comment type="caution">
    <text evidence="1">The sequence shown here is derived from an EMBL/GenBank/DDBJ whole genome shotgun (WGS) entry which is preliminary data.</text>
</comment>
<evidence type="ECO:0000313" key="1">
    <source>
        <dbReference type="EMBL" id="GKV13686.1"/>
    </source>
</evidence>
<dbReference type="EMBL" id="BPVZ01000039">
    <property type="protein sequence ID" value="GKV13686.1"/>
    <property type="molecule type" value="Genomic_DNA"/>
</dbReference>